<protein>
    <submittedName>
        <fullName evidence="2">Prevent-host-death protein</fullName>
    </submittedName>
</protein>
<dbReference type="STRING" id="1123392.GCA_000376425_02766"/>
<dbReference type="AlphaFoldDB" id="A0A106BKR9"/>
<evidence type="ECO:0000313" key="3">
    <source>
        <dbReference type="Proteomes" id="UP000064243"/>
    </source>
</evidence>
<name>A0A106BKR9_THIDE</name>
<evidence type="ECO:0000313" key="2">
    <source>
        <dbReference type="EMBL" id="KVW94286.1"/>
    </source>
</evidence>
<dbReference type="PATRIC" id="fig|36861.3.peg.2372"/>
<comment type="similarity">
    <text evidence="1">Belongs to the phD/YefM antitoxin family.</text>
</comment>
<dbReference type="OrthoDB" id="9800503at2"/>
<dbReference type="SUPFAM" id="SSF143120">
    <property type="entry name" value="YefM-like"/>
    <property type="match status" value="1"/>
</dbReference>
<dbReference type="InterPro" id="IPR036165">
    <property type="entry name" value="YefM-like_sf"/>
</dbReference>
<dbReference type="EMBL" id="LDUG01000036">
    <property type="protein sequence ID" value="KVW94286.1"/>
    <property type="molecule type" value="Genomic_DNA"/>
</dbReference>
<organism evidence="2 3">
    <name type="scientific">Thiobacillus denitrificans</name>
    <dbReference type="NCBI Taxonomy" id="36861"/>
    <lineage>
        <taxon>Bacteria</taxon>
        <taxon>Pseudomonadati</taxon>
        <taxon>Pseudomonadota</taxon>
        <taxon>Betaproteobacteria</taxon>
        <taxon>Nitrosomonadales</taxon>
        <taxon>Thiobacillaceae</taxon>
        <taxon>Thiobacillus</taxon>
    </lineage>
</organism>
<proteinExistence type="inferred from homology"/>
<evidence type="ECO:0000256" key="1">
    <source>
        <dbReference type="ARBA" id="ARBA00009981"/>
    </source>
</evidence>
<dbReference type="Proteomes" id="UP000064243">
    <property type="component" value="Unassembled WGS sequence"/>
</dbReference>
<accession>A0A106BKR9</accession>
<sequence>MKTLTIREAREGLSHPDQMFADSNEVLVVCRGEPVARILPVERRKKPFRSLAAFRASQPFQEVPSEVLISEDREERF</sequence>
<gene>
    <name evidence="2" type="ORF">ABW22_12930</name>
</gene>
<dbReference type="RefSeq" id="WP_059757375.1">
    <property type="nucleotide sequence ID" value="NZ_LDUG01000036.1"/>
</dbReference>
<keyword evidence="3" id="KW-1185">Reference proteome</keyword>
<comment type="caution">
    <text evidence="2">The sequence shown here is derived from an EMBL/GenBank/DDBJ whole genome shotgun (WGS) entry which is preliminary data.</text>
</comment>
<reference evidence="2 3" key="1">
    <citation type="journal article" date="2015" name="Appl. Environ. Microbiol.">
        <title>Aerobic and Anaerobic Thiosulfate Oxidation by a Cold-Adapted, Subglacial Chemoautotroph.</title>
        <authorList>
            <person name="Harrold Z.R."/>
            <person name="Skidmore M.L."/>
            <person name="Hamilton T.L."/>
            <person name="Desch L."/>
            <person name="Amada K."/>
            <person name="van Gelder W."/>
            <person name="Glover K."/>
            <person name="Roden E.E."/>
            <person name="Boyd E.S."/>
        </authorList>
    </citation>
    <scope>NUCLEOTIDE SEQUENCE [LARGE SCALE GENOMIC DNA]</scope>
    <source>
        <strain evidence="2 3">RG</strain>
    </source>
</reference>